<dbReference type="PANTHER" id="PTHR42865:SF5">
    <property type="entry name" value="L-CYSTINE TRANSPORTER TCYP"/>
    <property type="match status" value="1"/>
</dbReference>
<dbReference type="GO" id="GO:0015184">
    <property type="term" value="F:L-cystine transmembrane transporter activity"/>
    <property type="evidence" value="ECO:0007669"/>
    <property type="project" value="TreeGrafter"/>
</dbReference>
<feature type="transmembrane region" description="Helical" evidence="10">
    <location>
        <begin position="265"/>
        <end position="287"/>
    </location>
</feature>
<dbReference type="OrthoDB" id="7778689at2"/>
<evidence type="ECO:0000256" key="9">
    <source>
        <dbReference type="ARBA" id="ARBA00031293"/>
    </source>
</evidence>
<keyword evidence="5 10" id="KW-0812">Transmembrane</keyword>
<dbReference type="Gene3D" id="1.10.3860.10">
    <property type="entry name" value="Sodium:dicarboxylate symporter"/>
    <property type="match status" value="1"/>
</dbReference>
<evidence type="ECO:0000256" key="1">
    <source>
        <dbReference type="ARBA" id="ARBA00004141"/>
    </source>
</evidence>
<dbReference type="EMBL" id="JXWY01000033">
    <property type="protein sequence ID" value="KIX90875.1"/>
    <property type="molecule type" value="Genomic_DNA"/>
</dbReference>
<evidence type="ECO:0000256" key="4">
    <source>
        <dbReference type="ARBA" id="ARBA00022448"/>
    </source>
</evidence>
<feature type="transmembrane region" description="Helical" evidence="10">
    <location>
        <begin position="370"/>
        <end position="388"/>
    </location>
</feature>
<dbReference type="GO" id="GO:0005886">
    <property type="term" value="C:plasma membrane"/>
    <property type="evidence" value="ECO:0007669"/>
    <property type="project" value="TreeGrafter"/>
</dbReference>
<evidence type="ECO:0000256" key="3">
    <source>
        <dbReference type="ARBA" id="ARBA00022031"/>
    </source>
</evidence>
<dbReference type="GO" id="GO:0015293">
    <property type="term" value="F:symporter activity"/>
    <property type="evidence" value="ECO:0007669"/>
    <property type="project" value="InterPro"/>
</dbReference>
<sequence>MSTFLIILNLIIFIAVLAGLWIMAKKHVKFPKRVFIALGLGILLGVIVQLIYGAESKITTQTTEWIGIIGNGYISLLQMIVIPLVFISIIAAFTKIDIGEKFAKMGSYIFMFLIGTVAIAAIVGIAYAMLFGLDASSIDLGQAENARSSEIAQTAKDLTATTLPAQILELLPANPFLDFTGARSTSTIAVVIFAAFIGFAYLRVARKQPENGHVLKRGIDAVYALVMAIVTFVLRLTPYGILAIMLNTLATSDFAAIWTLGKFVIASYAALITMYIIHMIILAVLGVNPIQYMKKTTEVMLFAFTSRSSAGALPLNIQTQTNRLGVPQAIANFSGSFGLSIGQNGCAGIYPAMLAIMVAPVAGVEVDLQFIATLVLVVIISSFGVAGVGGGATFASILVLSALNLPVGLAGVLISVEPLIDMGRTALNVNDSMLAGTGTAKLTKQLDEDIFNDNQYDELTATN</sequence>
<proteinExistence type="inferred from homology"/>
<comment type="subcellular location">
    <subcellularLocation>
        <location evidence="1">Membrane</location>
        <topology evidence="1">Multi-pass membrane protein</topology>
    </subcellularLocation>
</comment>
<dbReference type="Pfam" id="PF00375">
    <property type="entry name" value="SDF"/>
    <property type="match status" value="1"/>
</dbReference>
<dbReference type="AlphaFoldDB" id="A0A0D6XR12"/>
<gene>
    <name evidence="12" type="primary">tcyP</name>
    <name evidence="12" type="ORF">NCTC13832_02310</name>
    <name evidence="11" type="ORF">TP70_05200</name>
</gene>
<evidence type="ECO:0000256" key="10">
    <source>
        <dbReference type="SAM" id="Phobius"/>
    </source>
</evidence>
<dbReference type="FunFam" id="1.10.3860.10:FF:000004">
    <property type="entry name" value="L-cystine transporter tcyP"/>
    <property type="match status" value="1"/>
</dbReference>
<reference evidence="12 14" key="2">
    <citation type="submission" date="2018-06" db="EMBL/GenBank/DDBJ databases">
        <authorList>
            <consortium name="Pathogen Informatics"/>
            <person name="Doyle S."/>
        </authorList>
    </citation>
    <scope>NUCLEOTIDE SEQUENCE [LARGE SCALE GENOMIC DNA]</scope>
    <source>
        <strain evidence="12 14">NCTC13832</strain>
    </source>
</reference>
<dbReference type="Proteomes" id="UP000032366">
    <property type="component" value="Unassembled WGS sequence"/>
</dbReference>
<dbReference type="EMBL" id="UHDT01000001">
    <property type="protein sequence ID" value="SUM58556.1"/>
    <property type="molecule type" value="Genomic_DNA"/>
</dbReference>
<evidence type="ECO:0000256" key="7">
    <source>
        <dbReference type="ARBA" id="ARBA00022989"/>
    </source>
</evidence>
<dbReference type="InterPro" id="IPR001991">
    <property type="entry name" value="Na-dicarboxylate_symporter"/>
</dbReference>
<protein>
    <recommendedName>
        <fullName evidence="3">L-cystine uptake protein TcyP</fullName>
    </recommendedName>
    <alternativeName>
        <fullName evidence="9">Transporter of cystine TcyP</fullName>
    </alternativeName>
</protein>
<keyword evidence="6" id="KW-0029">Amino-acid transport</keyword>
<dbReference type="PRINTS" id="PR00173">
    <property type="entry name" value="EDTRNSPORT"/>
</dbReference>
<evidence type="ECO:0000256" key="8">
    <source>
        <dbReference type="ARBA" id="ARBA00023136"/>
    </source>
</evidence>
<evidence type="ECO:0000256" key="6">
    <source>
        <dbReference type="ARBA" id="ARBA00022970"/>
    </source>
</evidence>
<evidence type="ECO:0000313" key="14">
    <source>
        <dbReference type="Proteomes" id="UP000254100"/>
    </source>
</evidence>
<dbReference type="InterPro" id="IPR036458">
    <property type="entry name" value="Na:dicarbo_symporter_sf"/>
</dbReference>
<evidence type="ECO:0000313" key="13">
    <source>
        <dbReference type="Proteomes" id="UP000032366"/>
    </source>
</evidence>
<feature type="transmembrane region" description="Helical" evidence="10">
    <location>
        <begin position="222"/>
        <end position="245"/>
    </location>
</feature>
<comment type="similarity">
    <text evidence="2">Belongs to the dicarboxylate/amino acid:cation symporter (DAACS) (TC 2.A.23) family.</text>
</comment>
<evidence type="ECO:0000313" key="12">
    <source>
        <dbReference type="EMBL" id="SUM58556.1"/>
    </source>
</evidence>
<feature type="transmembrane region" description="Helical" evidence="10">
    <location>
        <begin position="72"/>
        <end position="93"/>
    </location>
</feature>
<dbReference type="Proteomes" id="UP000254100">
    <property type="component" value="Unassembled WGS sequence"/>
</dbReference>
<feature type="transmembrane region" description="Helical" evidence="10">
    <location>
        <begin position="34"/>
        <end position="52"/>
    </location>
</feature>
<feature type="transmembrane region" description="Helical" evidence="10">
    <location>
        <begin position="394"/>
        <end position="416"/>
    </location>
</feature>
<evidence type="ECO:0000256" key="2">
    <source>
        <dbReference type="ARBA" id="ARBA00006148"/>
    </source>
</evidence>
<dbReference type="RefSeq" id="WP_044360104.1">
    <property type="nucleotide sequence ID" value="NZ_JXWY01000033.1"/>
</dbReference>
<keyword evidence="13" id="KW-1185">Reference proteome</keyword>
<feature type="transmembrane region" description="Helical" evidence="10">
    <location>
        <begin position="337"/>
        <end position="358"/>
    </location>
</feature>
<name>A0A0D6XR12_9STAP</name>
<dbReference type="SUPFAM" id="SSF118215">
    <property type="entry name" value="Proton glutamate symport protein"/>
    <property type="match status" value="1"/>
</dbReference>
<feature type="transmembrane region" description="Helical" evidence="10">
    <location>
        <begin position="184"/>
        <end position="202"/>
    </location>
</feature>
<keyword evidence="7 10" id="KW-1133">Transmembrane helix</keyword>
<dbReference type="PANTHER" id="PTHR42865">
    <property type="entry name" value="PROTON/GLUTAMATE-ASPARTATE SYMPORTER"/>
    <property type="match status" value="1"/>
</dbReference>
<keyword evidence="4" id="KW-0813">Transport</keyword>
<evidence type="ECO:0000256" key="5">
    <source>
        <dbReference type="ARBA" id="ARBA00022692"/>
    </source>
</evidence>
<reference evidence="11 13" key="1">
    <citation type="submission" date="2015-01" db="EMBL/GenBank/DDBJ databases">
        <authorList>
            <person name="Guo J."/>
        </authorList>
    </citation>
    <scope>NUCLEOTIDE SEQUENCE [LARGE SCALE GENOMIC DNA]</scope>
    <source>
        <strain evidence="11 13">DSM 22147</strain>
    </source>
</reference>
<evidence type="ECO:0000313" key="11">
    <source>
        <dbReference type="EMBL" id="KIX90875.1"/>
    </source>
</evidence>
<feature type="transmembrane region" description="Helical" evidence="10">
    <location>
        <begin position="6"/>
        <end position="22"/>
    </location>
</feature>
<accession>A0A0D6XR12</accession>
<feature type="transmembrane region" description="Helical" evidence="10">
    <location>
        <begin position="105"/>
        <end position="130"/>
    </location>
</feature>
<organism evidence="12 14">
    <name type="scientific">Staphylococcus microti</name>
    <dbReference type="NCBI Taxonomy" id="569857"/>
    <lineage>
        <taxon>Bacteria</taxon>
        <taxon>Bacillati</taxon>
        <taxon>Bacillota</taxon>
        <taxon>Bacilli</taxon>
        <taxon>Bacillales</taxon>
        <taxon>Staphylococcaceae</taxon>
        <taxon>Staphylococcus</taxon>
    </lineage>
</organism>
<keyword evidence="8 10" id="KW-0472">Membrane</keyword>